<dbReference type="PANTHER" id="PTHR48048">
    <property type="entry name" value="GLYCOSYLTRANSFERASE"/>
    <property type="match status" value="1"/>
</dbReference>
<comment type="similarity">
    <text evidence="1">Belongs to the UDP-glycosyltransferase family.</text>
</comment>
<evidence type="ECO:0000256" key="2">
    <source>
        <dbReference type="ARBA" id="ARBA00022676"/>
    </source>
</evidence>
<dbReference type="Gene3D" id="3.40.50.2000">
    <property type="entry name" value="Glycogen Phosphorylase B"/>
    <property type="match status" value="1"/>
</dbReference>
<organism evidence="3 4">
    <name type="scientific">Cinnamomum micranthum f. kanehirae</name>
    <dbReference type="NCBI Taxonomy" id="337451"/>
    <lineage>
        <taxon>Eukaryota</taxon>
        <taxon>Viridiplantae</taxon>
        <taxon>Streptophyta</taxon>
        <taxon>Embryophyta</taxon>
        <taxon>Tracheophyta</taxon>
        <taxon>Spermatophyta</taxon>
        <taxon>Magnoliopsida</taxon>
        <taxon>Magnoliidae</taxon>
        <taxon>Laurales</taxon>
        <taxon>Lauraceae</taxon>
        <taxon>Cinnamomum</taxon>
    </lineage>
</organism>
<dbReference type="SUPFAM" id="SSF53756">
    <property type="entry name" value="UDP-Glycosyltransferase/glycogen phosphorylase"/>
    <property type="match status" value="1"/>
</dbReference>
<dbReference type="OrthoDB" id="5835829at2759"/>
<keyword evidence="4" id="KW-1185">Reference proteome</keyword>
<name>A0A443NUV9_9MAGN</name>
<evidence type="ECO:0000313" key="4">
    <source>
        <dbReference type="Proteomes" id="UP000283530"/>
    </source>
</evidence>
<accession>A0A443NUV9</accession>
<sequence length="92" mass="10290">MVAWPLYAEQRLNRLVVVEMGLALAVEKGKDGWVGAEEVERRVREVMESKEGEALRERTVAMKEKAVAALSLSEVGSSRVAMAKLCELWRDS</sequence>
<dbReference type="EMBL" id="QPKB01000004">
    <property type="protein sequence ID" value="RWR82327.1"/>
    <property type="molecule type" value="Genomic_DNA"/>
</dbReference>
<dbReference type="AlphaFoldDB" id="A0A443NUV9"/>
<gene>
    <name evidence="3" type="ORF">CKAN_01104300</name>
</gene>
<proteinExistence type="inferred from homology"/>
<comment type="caution">
    <text evidence="3">The sequence shown here is derived from an EMBL/GenBank/DDBJ whole genome shotgun (WGS) entry which is preliminary data.</text>
</comment>
<evidence type="ECO:0000256" key="1">
    <source>
        <dbReference type="ARBA" id="ARBA00009995"/>
    </source>
</evidence>
<dbReference type="PANTHER" id="PTHR48048:SF30">
    <property type="entry name" value="GLYCOSYLTRANSFERASE"/>
    <property type="match status" value="1"/>
</dbReference>
<evidence type="ECO:0000313" key="3">
    <source>
        <dbReference type="EMBL" id="RWR82327.1"/>
    </source>
</evidence>
<dbReference type="InterPro" id="IPR050481">
    <property type="entry name" value="UDP-glycosyltransf_plant"/>
</dbReference>
<dbReference type="Proteomes" id="UP000283530">
    <property type="component" value="Unassembled WGS sequence"/>
</dbReference>
<keyword evidence="3" id="KW-0808">Transferase</keyword>
<reference evidence="3 4" key="1">
    <citation type="journal article" date="2019" name="Nat. Plants">
        <title>Stout camphor tree genome fills gaps in understanding of flowering plant genome evolution.</title>
        <authorList>
            <person name="Chaw S.M."/>
            <person name="Liu Y.C."/>
            <person name="Wu Y.W."/>
            <person name="Wang H.Y."/>
            <person name="Lin C.I."/>
            <person name="Wu C.S."/>
            <person name="Ke H.M."/>
            <person name="Chang L.Y."/>
            <person name="Hsu C.Y."/>
            <person name="Yang H.T."/>
            <person name="Sudianto E."/>
            <person name="Hsu M.H."/>
            <person name="Wu K.P."/>
            <person name="Wang L.N."/>
            <person name="Leebens-Mack J.H."/>
            <person name="Tsai I.J."/>
        </authorList>
    </citation>
    <scope>NUCLEOTIDE SEQUENCE [LARGE SCALE GENOMIC DNA]</scope>
    <source>
        <strain evidence="4">cv. Chaw 1501</strain>
        <tissue evidence="3">Young leaves</tissue>
    </source>
</reference>
<protein>
    <submittedName>
        <fullName evidence="3">UDP-glycosyltransferase 88A1-like protein isoform X1</fullName>
    </submittedName>
</protein>
<keyword evidence="2" id="KW-0328">Glycosyltransferase</keyword>
<dbReference type="GO" id="GO:0035251">
    <property type="term" value="F:UDP-glucosyltransferase activity"/>
    <property type="evidence" value="ECO:0007669"/>
    <property type="project" value="InterPro"/>
</dbReference>